<dbReference type="PANTHER" id="PTHR34309:SF10">
    <property type="entry name" value="SLR1406 PROTEIN"/>
    <property type="match status" value="1"/>
</dbReference>
<dbReference type="Pfam" id="PF03928">
    <property type="entry name" value="HbpS-like"/>
    <property type="match status" value="1"/>
</dbReference>
<sequence length="138" mass="14381">MNSINRDAADAMIARAIGQAVADYKRPICVAVVDGTGHLVGFSRMDGAPLRSIQIAIGKAYSAARLGVHTDAFLERLHREQVTARDFCDEKITSLPGGAVLKSADGAVIGGVGVSGLKSEEDQAIVHALADLVGRDAL</sequence>
<dbReference type="EMBL" id="NPEU01000094">
    <property type="protein sequence ID" value="RAI39006.1"/>
    <property type="molecule type" value="Genomic_DNA"/>
</dbReference>
<dbReference type="PANTHER" id="PTHR34309">
    <property type="entry name" value="SLR1406 PROTEIN"/>
    <property type="match status" value="1"/>
</dbReference>
<dbReference type="AlphaFoldDB" id="A0A327KLR3"/>
<gene>
    <name evidence="1" type="ORF">CH338_10745</name>
</gene>
<proteinExistence type="predicted"/>
<accession>A0A327KLR3</accession>
<comment type="caution">
    <text evidence="1">The sequence shown here is derived from an EMBL/GenBank/DDBJ whole genome shotgun (WGS) entry which is preliminary data.</text>
</comment>
<evidence type="ECO:0008006" key="3">
    <source>
        <dbReference type="Google" id="ProtNLM"/>
    </source>
</evidence>
<protein>
    <recommendedName>
        <fullName evidence="3">GlcG protein</fullName>
    </recommendedName>
</protein>
<dbReference type="Proteomes" id="UP000248863">
    <property type="component" value="Unassembled WGS sequence"/>
</dbReference>
<dbReference type="InterPro" id="IPR052517">
    <property type="entry name" value="GlcG_carb_metab_protein"/>
</dbReference>
<dbReference type="Gene3D" id="3.30.450.150">
    <property type="entry name" value="Haem-degrading domain"/>
    <property type="match status" value="1"/>
</dbReference>
<dbReference type="OrthoDB" id="9815788at2"/>
<organism evidence="1 2">
    <name type="scientific">Rhodoplanes elegans</name>
    <dbReference type="NCBI Taxonomy" id="29408"/>
    <lineage>
        <taxon>Bacteria</taxon>
        <taxon>Pseudomonadati</taxon>
        <taxon>Pseudomonadota</taxon>
        <taxon>Alphaproteobacteria</taxon>
        <taxon>Hyphomicrobiales</taxon>
        <taxon>Nitrobacteraceae</taxon>
        <taxon>Rhodoplanes</taxon>
    </lineage>
</organism>
<dbReference type="InterPro" id="IPR038084">
    <property type="entry name" value="PduO/GlcC-like_sf"/>
</dbReference>
<evidence type="ECO:0000313" key="1">
    <source>
        <dbReference type="EMBL" id="RAI39006.1"/>
    </source>
</evidence>
<evidence type="ECO:0000313" key="2">
    <source>
        <dbReference type="Proteomes" id="UP000248863"/>
    </source>
</evidence>
<dbReference type="SUPFAM" id="SSF143744">
    <property type="entry name" value="GlcG-like"/>
    <property type="match status" value="1"/>
</dbReference>
<dbReference type="RefSeq" id="WP_111357120.1">
    <property type="nucleotide sequence ID" value="NZ_NHSK01000147.1"/>
</dbReference>
<name>A0A327KLR3_9BRAD</name>
<reference evidence="1 2" key="1">
    <citation type="submission" date="2017-07" db="EMBL/GenBank/DDBJ databases">
        <title>Draft Genome Sequences of Select Purple Nonsulfur Bacteria.</title>
        <authorList>
            <person name="Lasarre B."/>
            <person name="Mckinlay J.B."/>
        </authorList>
    </citation>
    <scope>NUCLEOTIDE SEQUENCE [LARGE SCALE GENOMIC DNA]</scope>
    <source>
        <strain evidence="1 2">DSM 11907</strain>
    </source>
</reference>
<dbReference type="InterPro" id="IPR005624">
    <property type="entry name" value="PduO/GlcC-like"/>
</dbReference>
<keyword evidence="2" id="KW-1185">Reference proteome</keyword>